<name>A0A6C0DFF8_9ZZZZ</name>
<evidence type="ECO:0000313" key="3">
    <source>
        <dbReference type="EMBL" id="QHT15030.1"/>
    </source>
</evidence>
<keyword evidence="2" id="KW-1133">Transmembrane helix</keyword>
<proteinExistence type="predicted"/>
<accession>A0A6C0DFF8</accession>
<keyword evidence="2" id="KW-0472">Membrane</keyword>
<evidence type="ECO:0000256" key="1">
    <source>
        <dbReference type="SAM" id="MobiDB-lite"/>
    </source>
</evidence>
<dbReference type="AlphaFoldDB" id="A0A6C0DFF8"/>
<protein>
    <submittedName>
        <fullName evidence="3">Uncharacterized protein</fullName>
    </submittedName>
</protein>
<feature type="compositionally biased region" description="Basic residues" evidence="1">
    <location>
        <begin position="40"/>
        <end position="62"/>
    </location>
</feature>
<dbReference type="EMBL" id="MN739599">
    <property type="protein sequence ID" value="QHT15030.1"/>
    <property type="molecule type" value="Genomic_DNA"/>
</dbReference>
<sequence length="88" mass="10066">MDAQIEKIVIVFGTVIGLILFGTLSTNRGDTNMEIEKTKTLGRRPKSFLTRKQKTRKSRYHSNKLPTIHENQYENSKGGSKSKTVKRK</sequence>
<feature type="region of interest" description="Disordered" evidence="1">
    <location>
        <begin position="35"/>
        <end position="88"/>
    </location>
</feature>
<feature type="transmembrane region" description="Helical" evidence="2">
    <location>
        <begin position="7"/>
        <end position="24"/>
    </location>
</feature>
<feature type="compositionally biased region" description="Polar residues" evidence="1">
    <location>
        <begin position="69"/>
        <end position="82"/>
    </location>
</feature>
<reference evidence="3" key="1">
    <citation type="journal article" date="2020" name="Nature">
        <title>Giant virus diversity and host interactions through global metagenomics.</title>
        <authorList>
            <person name="Schulz F."/>
            <person name="Roux S."/>
            <person name="Paez-Espino D."/>
            <person name="Jungbluth S."/>
            <person name="Walsh D.A."/>
            <person name="Denef V.J."/>
            <person name="McMahon K.D."/>
            <person name="Konstantinidis K.T."/>
            <person name="Eloe-Fadrosh E.A."/>
            <person name="Kyrpides N.C."/>
            <person name="Woyke T."/>
        </authorList>
    </citation>
    <scope>NUCLEOTIDE SEQUENCE</scope>
    <source>
        <strain evidence="3">GVMAG-M-3300023174-144</strain>
    </source>
</reference>
<evidence type="ECO:0000256" key="2">
    <source>
        <dbReference type="SAM" id="Phobius"/>
    </source>
</evidence>
<keyword evidence="2" id="KW-0812">Transmembrane</keyword>
<organism evidence="3">
    <name type="scientific">viral metagenome</name>
    <dbReference type="NCBI Taxonomy" id="1070528"/>
    <lineage>
        <taxon>unclassified sequences</taxon>
        <taxon>metagenomes</taxon>
        <taxon>organismal metagenomes</taxon>
    </lineage>
</organism>